<dbReference type="Gene3D" id="1.25.50.20">
    <property type="match status" value="1"/>
</dbReference>
<dbReference type="PANTHER" id="PTHR11533:SF174">
    <property type="entry name" value="PUROMYCIN-SENSITIVE AMINOPEPTIDASE-RELATED"/>
    <property type="match status" value="1"/>
</dbReference>
<feature type="signal peptide" evidence="10">
    <location>
        <begin position="1"/>
        <end position="19"/>
    </location>
</feature>
<feature type="domain" description="Aminopeptidase N-like N-terminal" evidence="13">
    <location>
        <begin position="35"/>
        <end position="212"/>
    </location>
</feature>
<comment type="caution">
    <text evidence="14">The sequence shown here is derived from an EMBL/GenBank/DDBJ whole genome shotgun (WGS) entry which is preliminary data.</text>
</comment>
<proteinExistence type="inferred from homology"/>
<evidence type="ECO:0000313" key="14">
    <source>
        <dbReference type="EMBL" id="MDV3456277.1"/>
    </source>
</evidence>
<protein>
    <recommendedName>
        <fullName evidence="9">Aminopeptidase</fullName>
        <ecNumber evidence="9">3.4.11.-</ecNumber>
    </recommendedName>
</protein>
<feature type="domain" description="ERAP1-like C-terminal" evidence="12">
    <location>
        <begin position="537"/>
        <end position="854"/>
    </location>
</feature>
<evidence type="ECO:0000256" key="4">
    <source>
        <dbReference type="ARBA" id="ARBA00022670"/>
    </source>
</evidence>
<dbReference type="PANTHER" id="PTHR11533">
    <property type="entry name" value="PROTEASE M1 ZINC METALLOPROTEASE"/>
    <property type="match status" value="1"/>
</dbReference>
<dbReference type="InterPro" id="IPR042097">
    <property type="entry name" value="Aminopeptidase_N-like_N_sf"/>
</dbReference>
<keyword evidence="5 9" id="KW-0479">Metal-binding</keyword>
<dbReference type="InterPro" id="IPR014782">
    <property type="entry name" value="Peptidase_M1_dom"/>
</dbReference>
<dbReference type="Pfam" id="PF11838">
    <property type="entry name" value="ERAP1_C"/>
    <property type="match status" value="1"/>
</dbReference>
<evidence type="ECO:0000259" key="13">
    <source>
        <dbReference type="Pfam" id="PF17900"/>
    </source>
</evidence>
<dbReference type="Proteomes" id="UP001273531">
    <property type="component" value="Unassembled WGS sequence"/>
</dbReference>
<dbReference type="InterPro" id="IPR024571">
    <property type="entry name" value="ERAP1-like_C_dom"/>
</dbReference>
<evidence type="ECO:0000256" key="6">
    <source>
        <dbReference type="ARBA" id="ARBA00022801"/>
    </source>
</evidence>
<organism evidence="14 15">
    <name type="scientific">Sphingomonas agrestis</name>
    <dbReference type="NCBI Taxonomy" id="3080540"/>
    <lineage>
        <taxon>Bacteria</taxon>
        <taxon>Pseudomonadati</taxon>
        <taxon>Pseudomonadota</taxon>
        <taxon>Alphaproteobacteria</taxon>
        <taxon>Sphingomonadales</taxon>
        <taxon>Sphingomonadaceae</taxon>
        <taxon>Sphingomonas</taxon>
    </lineage>
</organism>
<dbReference type="CDD" id="cd09601">
    <property type="entry name" value="M1_APN-Q_like"/>
    <property type="match status" value="1"/>
</dbReference>
<feature type="chain" id="PRO_5046000600" description="Aminopeptidase" evidence="10">
    <location>
        <begin position="20"/>
        <end position="873"/>
    </location>
</feature>
<dbReference type="InterPro" id="IPR027268">
    <property type="entry name" value="Peptidase_M4/M1_CTD_sf"/>
</dbReference>
<evidence type="ECO:0000259" key="11">
    <source>
        <dbReference type="Pfam" id="PF01433"/>
    </source>
</evidence>
<feature type="domain" description="Peptidase M1 membrane alanine aminopeptidase" evidence="11">
    <location>
        <begin position="253"/>
        <end position="466"/>
    </location>
</feature>
<dbReference type="Gene3D" id="1.10.390.10">
    <property type="entry name" value="Neutral Protease Domain 2"/>
    <property type="match status" value="1"/>
</dbReference>
<dbReference type="EMBL" id="JAWJEJ010000001">
    <property type="protein sequence ID" value="MDV3456277.1"/>
    <property type="molecule type" value="Genomic_DNA"/>
</dbReference>
<dbReference type="PRINTS" id="PR00756">
    <property type="entry name" value="ALADIPTASE"/>
</dbReference>
<dbReference type="Pfam" id="PF01433">
    <property type="entry name" value="Peptidase_M1"/>
    <property type="match status" value="1"/>
</dbReference>
<evidence type="ECO:0000256" key="3">
    <source>
        <dbReference type="ARBA" id="ARBA00022438"/>
    </source>
</evidence>
<evidence type="ECO:0000256" key="7">
    <source>
        <dbReference type="ARBA" id="ARBA00022833"/>
    </source>
</evidence>
<dbReference type="InterPro" id="IPR045357">
    <property type="entry name" value="Aminopeptidase_N-like_N"/>
</dbReference>
<keyword evidence="6 9" id="KW-0378">Hydrolase</keyword>
<dbReference type="InterPro" id="IPR001930">
    <property type="entry name" value="Peptidase_M1"/>
</dbReference>
<keyword evidence="15" id="KW-1185">Reference proteome</keyword>
<keyword evidence="10" id="KW-0732">Signal</keyword>
<name>A0ABU3Y4Z0_9SPHN</name>
<gene>
    <name evidence="14" type="ORF">RZN05_04720</name>
</gene>
<evidence type="ECO:0000256" key="5">
    <source>
        <dbReference type="ARBA" id="ARBA00022723"/>
    </source>
</evidence>
<dbReference type="InterPro" id="IPR034016">
    <property type="entry name" value="M1_APN-typ"/>
</dbReference>
<evidence type="ECO:0000313" key="15">
    <source>
        <dbReference type="Proteomes" id="UP001273531"/>
    </source>
</evidence>
<dbReference type="EC" id="3.4.11.-" evidence="9"/>
<dbReference type="Gene3D" id="2.60.40.1730">
    <property type="entry name" value="tricorn interacting facor f3 domain"/>
    <property type="match status" value="1"/>
</dbReference>
<accession>A0ABU3Y4Z0</accession>
<dbReference type="SUPFAM" id="SSF55486">
    <property type="entry name" value="Metalloproteases ('zincins'), catalytic domain"/>
    <property type="match status" value="1"/>
</dbReference>
<sequence length="873" mass="93583">MRVFLLALCAFVLPASALAQSAPPLPTGKLPDTVKPIAYRLDMTIVPEQARFSGHAEIDVELKQAAASIFMHGRDLKVSKAVVKIGKRETPVTFTQKTPLGLAQLDFGRTLQPGKLTLKFEYDAAFGDGPSGLYRIKVGDDWYSWSQFQSIDARAAFPSFDEPGYKTPFTVSVTTKPGFVAVSNAAEQGVPLTAGKLVKHRFAATEPLPTYLVAFVTGPFVTLEGSVPATAQRNKPLPLRIVGTKPYEGQMAFALEGSKKIVALLESYFNQPFPYPKLDQIGSPVMPGAMENAGADIYGDSILFVDEASPTEDKQTFGMVVAHELSHQWFGDVVTPAWWDDIWLNESFANWMGYRIGNEWRPDLNIGVSAIDEAFDAMQLDALTPGRPIHETITNDANIDAAFDQITYGKGGQVVAMIAAYLGEEKFRGGVRLHMQRYHHGNATTDQFFDSLASAAHDPRVLASLRSFVDQQGVPVVTLSRNASGLTASQSRYAYFGANLPATQWTLPVCVRRAAVKSCTLLDKPSAPIEAKGDGVVVPNAGGWGYYRFDMDPADWQALIAAAPGLPESEALAVTDSLWASFYAGKAKFAQLAALARSMAGHPASNAALDNGERLRKLSRSGILSEAALPGYRKLIAELYGPKLAALGFDPAVGAHAADDPDKQKLRGDMVELVAGAGDPALRGKLVAAAEAYLAGNAKALDPQFAQLALSLAIDDKGVALAKAVAEKSMSGQDPLLHQAGFAAIGGSGNPEVARWFLNEFTDSRLPPIGRMNTVLGFLSSPRTRDIASDYVLANFDRFSKASGGGGIFSARAAQRFNTLCTNAAADTVDAKLRPQLVNDSTLSLDRAVDAIRNCARFKDAKGAEVSAAVMGR</sequence>
<evidence type="ECO:0000256" key="9">
    <source>
        <dbReference type="RuleBase" id="RU364040"/>
    </source>
</evidence>
<keyword evidence="4 9" id="KW-0645">Protease</keyword>
<dbReference type="Pfam" id="PF17900">
    <property type="entry name" value="Peptidase_M1_N"/>
    <property type="match status" value="1"/>
</dbReference>
<keyword evidence="7 9" id="KW-0862">Zinc</keyword>
<evidence type="ECO:0000259" key="12">
    <source>
        <dbReference type="Pfam" id="PF11838"/>
    </source>
</evidence>
<keyword evidence="8 9" id="KW-0482">Metalloprotease</keyword>
<dbReference type="Gene3D" id="2.60.40.1910">
    <property type="match status" value="1"/>
</dbReference>
<reference evidence="14 15" key="1">
    <citation type="submission" date="2023-10" db="EMBL/GenBank/DDBJ databases">
        <title>Sphingomonas sp. HF-S4 16S ribosomal RNA gene Genome sequencing and assembly.</title>
        <authorList>
            <person name="Lee H."/>
        </authorList>
    </citation>
    <scope>NUCLEOTIDE SEQUENCE [LARGE SCALE GENOMIC DNA]</scope>
    <source>
        <strain evidence="14 15">HF-S4</strain>
    </source>
</reference>
<dbReference type="GO" id="GO:0004177">
    <property type="term" value="F:aminopeptidase activity"/>
    <property type="evidence" value="ECO:0007669"/>
    <property type="project" value="UniProtKB-KW"/>
</dbReference>
<comment type="catalytic activity">
    <reaction evidence="1">
        <text>Release of an N-terminal amino acid, Xaa-|-Yaa- from a peptide, amide or arylamide. Xaa is preferably Ala, but may be most amino acids including Pro (slow action). When a terminal hydrophobic residue is followed by a prolyl residue, the two may be released as an intact Xaa-Pro dipeptide.</text>
        <dbReference type="EC" id="3.4.11.2"/>
    </reaction>
</comment>
<evidence type="ECO:0000256" key="1">
    <source>
        <dbReference type="ARBA" id="ARBA00000098"/>
    </source>
</evidence>
<dbReference type="RefSeq" id="WP_317225466.1">
    <property type="nucleotide sequence ID" value="NZ_JAWJEJ010000001.1"/>
</dbReference>
<evidence type="ECO:0000256" key="8">
    <source>
        <dbReference type="ARBA" id="ARBA00023049"/>
    </source>
</evidence>
<keyword evidence="3 9" id="KW-0031">Aminopeptidase</keyword>
<comment type="similarity">
    <text evidence="2 9">Belongs to the peptidase M1 family.</text>
</comment>
<dbReference type="InterPro" id="IPR050344">
    <property type="entry name" value="Peptidase_M1_aminopeptidases"/>
</dbReference>
<evidence type="ECO:0000256" key="2">
    <source>
        <dbReference type="ARBA" id="ARBA00010136"/>
    </source>
</evidence>
<comment type="cofactor">
    <cofactor evidence="9">
        <name>Zn(2+)</name>
        <dbReference type="ChEBI" id="CHEBI:29105"/>
    </cofactor>
    <text evidence="9">Binds 1 zinc ion per subunit.</text>
</comment>
<dbReference type="SUPFAM" id="SSF63737">
    <property type="entry name" value="Leukotriene A4 hydrolase N-terminal domain"/>
    <property type="match status" value="1"/>
</dbReference>
<evidence type="ECO:0000256" key="10">
    <source>
        <dbReference type="SAM" id="SignalP"/>
    </source>
</evidence>